<dbReference type="EMBL" id="JAWJWE010000037">
    <property type="protein sequence ID" value="KAK6626060.1"/>
    <property type="molecule type" value="Genomic_DNA"/>
</dbReference>
<dbReference type="InterPro" id="IPR019427">
    <property type="entry name" value="7TM_GPCR_serpentine_rcpt_Srw"/>
</dbReference>
<feature type="transmembrane region" description="Helical" evidence="6">
    <location>
        <begin position="296"/>
        <end position="312"/>
    </location>
</feature>
<protein>
    <recommendedName>
        <fullName evidence="7">G-protein coupled receptors family 1 profile domain-containing protein</fullName>
    </recommendedName>
</protein>
<sequence>MPAVQFIERGDLCAELQAVHGYLSLIICIFGSIANVLNIVVLTQKEMKTHTNLILTGLAIADLLVMVEYIPFSYYFYIQPKKYTYNLAVFILFHANFSQVCHTISIWLTVILAVWRNIAIAHPQVNRAWCTNRSTIVAIVATYVICPVICIPLYLVYTLKTSTYKNETIYHVEADTSPSMRDINYWIYGFVIKLLPCILLTFLSFRMVMFLIKNEKRQKLLISSKVKNDKVRSSGKSKMQSNRERQSHRATKMLLVVLLLFLITESPQGILGLLSYSLGDMFYTSCYHPLGDVLDFLALFNSSTNFMIYCTMSRQFRVTFSLLFKPKVLNNWMVTSQVGHLTKNATQLTQV</sequence>
<evidence type="ECO:0000313" key="8">
    <source>
        <dbReference type="EMBL" id="KAK6626060.1"/>
    </source>
</evidence>
<evidence type="ECO:0000256" key="3">
    <source>
        <dbReference type="ARBA" id="ARBA00022692"/>
    </source>
</evidence>
<evidence type="ECO:0000313" key="9">
    <source>
        <dbReference type="Proteomes" id="UP001372834"/>
    </source>
</evidence>
<keyword evidence="5 6" id="KW-0472">Membrane</keyword>
<dbReference type="PANTHER" id="PTHR46273:SF4">
    <property type="entry name" value="AT19640P"/>
    <property type="match status" value="1"/>
</dbReference>
<dbReference type="Proteomes" id="UP001372834">
    <property type="component" value="Unassembled WGS sequence"/>
</dbReference>
<evidence type="ECO:0000256" key="4">
    <source>
        <dbReference type="ARBA" id="ARBA00022989"/>
    </source>
</evidence>
<proteinExistence type="inferred from homology"/>
<comment type="caution">
    <text evidence="8">The sequence shown here is derived from an EMBL/GenBank/DDBJ whole genome shotgun (WGS) entry which is preliminary data.</text>
</comment>
<feature type="transmembrane region" description="Helical" evidence="6">
    <location>
        <begin position="253"/>
        <end position="276"/>
    </location>
</feature>
<feature type="transmembrane region" description="Helical" evidence="6">
    <location>
        <begin position="136"/>
        <end position="157"/>
    </location>
</feature>
<dbReference type="InterPro" id="IPR000276">
    <property type="entry name" value="GPCR_Rhodpsn"/>
</dbReference>
<keyword evidence="4 6" id="KW-1133">Transmembrane helix</keyword>
<dbReference type="PANTHER" id="PTHR46273">
    <property type="entry name" value="MYOSUPPRESSIN RECEPTOR 1, ISOFORM B-RELATED"/>
    <property type="match status" value="1"/>
</dbReference>
<comment type="subcellular location">
    <subcellularLocation>
        <location evidence="1">Membrane</location>
    </subcellularLocation>
</comment>
<dbReference type="InterPro" id="IPR017452">
    <property type="entry name" value="GPCR_Rhodpsn_7TM"/>
</dbReference>
<evidence type="ECO:0000256" key="6">
    <source>
        <dbReference type="SAM" id="Phobius"/>
    </source>
</evidence>
<name>A0AAN8PCJ9_POLSC</name>
<dbReference type="PRINTS" id="PR00237">
    <property type="entry name" value="GPCRRHODOPSN"/>
</dbReference>
<dbReference type="Gene3D" id="1.20.1070.10">
    <property type="entry name" value="Rhodopsin 7-helix transmembrane proteins"/>
    <property type="match status" value="1"/>
</dbReference>
<dbReference type="Pfam" id="PF10324">
    <property type="entry name" value="7TM_GPCR_Srw"/>
    <property type="match status" value="1"/>
</dbReference>
<dbReference type="GO" id="GO:0005886">
    <property type="term" value="C:plasma membrane"/>
    <property type="evidence" value="ECO:0007669"/>
    <property type="project" value="TreeGrafter"/>
</dbReference>
<dbReference type="CDD" id="cd14978">
    <property type="entry name" value="7tmA_FMRFamide_R-like"/>
    <property type="match status" value="1"/>
</dbReference>
<evidence type="ECO:0000259" key="7">
    <source>
        <dbReference type="PROSITE" id="PS50262"/>
    </source>
</evidence>
<keyword evidence="3 6" id="KW-0812">Transmembrane</keyword>
<feature type="transmembrane region" description="Helical" evidence="6">
    <location>
        <begin position="53"/>
        <end position="77"/>
    </location>
</feature>
<accession>A0AAN8PCJ9</accession>
<feature type="transmembrane region" description="Helical" evidence="6">
    <location>
        <begin position="185"/>
        <end position="212"/>
    </location>
</feature>
<evidence type="ECO:0000256" key="1">
    <source>
        <dbReference type="ARBA" id="ARBA00004370"/>
    </source>
</evidence>
<evidence type="ECO:0000256" key="2">
    <source>
        <dbReference type="ARBA" id="ARBA00010663"/>
    </source>
</evidence>
<reference evidence="8 9" key="1">
    <citation type="submission" date="2023-10" db="EMBL/GenBank/DDBJ databases">
        <title>Genomes of two closely related lineages of the louse Polyplax serrata with different host specificities.</title>
        <authorList>
            <person name="Martinu J."/>
            <person name="Tarabai H."/>
            <person name="Stefka J."/>
            <person name="Hypsa V."/>
        </authorList>
    </citation>
    <scope>NUCLEOTIDE SEQUENCE [LARGE SCALE GENOMIC DNA]</scope>
    <source>
        <strain evidence="8">HR10_N</strain>
    </source>
</reference>
<comment type="similarity">
    <text evidence="2">Belongs to the G-protein coupled receptor 1 family.</text>
</comment>
<feature type="domain" description="G-protein coupled receptors family 1 profile" evidence="7">
    <location>
        <begin position="34"/>
        <end position="309"/>
    </location>
</feature>
<dbReference type="SUPFAM" id="SSF81321">
    <property type="entry name" value="Family A G protein-coupled receptor-like"/>
    <property type="match status" value="1"/>
</dbReference>
<dbReference type="InterPro" id="IPR053219">
    <property type="entry name" value="GPCR_Dmsr-1"/>
</dbReference>
<feature type="transmembrane region" description="Helical" evidence="6">
    <location>
        <begin position="20"/>
        <end position="41"/>
    </location>
</feature>
<dbReference type="PROSITE" id="PS50262">
    <property type="entry name" value="G_PROTEIN_RECEP_F1_2"/>
    <property type="match status" value="1"/>
</dbReference>
<dbReference type="AlphaFoldDB" id="A0AAN8PCJ9"/>
<evidence type="ECO:0000256" key="5">
    <source>
        <dbReference type="ARBA" id="ARBA00023136"/>
    </source>
</evidence>
<organism evidence="8 9">
    <name type="scientific">Polyplax serrata</name>
    <name type="common">Common mouse louse</name>
    <dbReference type="NCBI Taxonomy" id="468196"/>
    <lineage>
        <taxon>Eukaryota</taxon>
        <taxon>Metazoa</taxon>
        <taxon>Ecdysozoa</taxon>
        <taxon>Arthropoda</taxon>
        <taxon>Hexapoda</taxon>
        <taxon>Insecta</taxon>
        <taxon>Pterygota</taxon>
        <taxon>Neoptera</taxon>
        <taxon>Paraneoptera</taxon>
        <taxon>Psocodea</taxon>
        <taxon>Troctomorpha</taxon>
        <taxon>Phthiraptera</taxon>
        <taxon>Anoplura</taxon>
        <taxon>Polyplacidae</taxon>
        <taxon>Polyplax</taxon>
    </lineage>
</organism>
<dbReference type="GO" id="GO:0008528">
    <property type="term" value="F:G protein-coupled peptide receptor activity"/>
    <property type="evidence" value="ECO:0007669"/>
    <property type="project" value="InterPro"/>
</dbReference>
<gene>
    <name evidence="8" type="ORF">RUM43_006364</name>
</gene>
<feature type="transmembrane region" description="Helical" evidence="6">
    <location>
        <begin position="89"/>
        <end position="115"/>
    </location>
</feature>